<name>A0A0D9API8_STUST</name>
<sequence>MLLLMVPVSSFAAPLHALLIGEYRPLKATEAEPVTDGFEALWLARLGELLGSDIALVDPGARADLKVGATASGAVYYASELAGLTAADTGPAKWAELAGRPFCVAAGSPHAKVVASRFGAHARAFPSTAQALIGLKLGECQAVVADRLLLQQIAALPEWRRYNRLLPGLEEAVLPLRVEADDVTLQQRIEQAVSSNRGRQMLADVTQHWVDEVAFQAYVLADTLDCH</sequence>
<dbReference type="Proteomes" id="UP000032487">
    <property type="component" value="Unassembled WGS sequence"/>
</dbReference>
<proteinExistence type="predicted"/>
<dbReference type="Gene3D" id="3.40.190.10">
    <property type="entry name" value="Periplasmic binding protein-like II"/>
    <property type="match status" value="2"/>
</dbReference>
<dbReference type="EMBL" id="JYHV01000014">
    <property type="protein sequence ID" value="KJH82918.1"/>
    <property type="molecule type" value="Genomic_DNA"/>
</dbReference>
<accession>A0A0D9API8</accession>
<gene>
    <name evidence="1" type="ORF">UF78_07495</name>
</gene>
<dbReference type="PATRIC" id="fig|316.101.peg.1213"/>
<dbReference type="SUPFAM" id="SSF53850">
    <property type="entry name" value="Periplasmic binding protein-like II"/>
    <property type="match status" value="1"/>
</dbReference>
<protein>
    <submittedName>
        <fullName evidence="1">Uncharacterized protein</fullName>
    </submittedName>
</protein>
<reference evidence="1 2" key="1">
    <citation type="submission" date="2015-02" db="EMBL/GenBank/DDBJ databases">
        <title>Draft genome sequence of Pseudomonas stutzeri NT0128 isolated from wheat (Triticum turgidum) rhizosphere.</title>
        <authorList>
            <person name="Tovi N."/>
            <person name="Frenk S."/>
            <person name="Hadar Y."/>
            <person name="Minz D."/>
        </authorList>
    </citation>
    <scope>NUCLEOTIDE SEQUENCE [LARGE SCALE GENOMIC DNA]</scope>
    <source>
        <strain evidence="1 2">NT0128</strain>
    </source>
</reference>
<comment type="caution">
    <text evidence="1">The sequence shown here is derived from an EMBL/GenBank/DDBJ whole genome shotgun (WGS) entry which is preliminary data.</text>
</comment>
<dbReference type="AlphaFoldDB" id="A0A0D9API8"/>
<organism evidence="1 2">
    <name type="scientific">Stutzerimonas stutzeri</name>
    <name type="common">Pseudomonas stutzeri</name>
    <dbReference type="NCBI Taxonomy" id="316"/>
    <lineage>
        <taxon>Bacteria</taxon>
        <taxon>Pseudomonadati</taxon>
        <taxon>Pseudomonadota</taxon>
        <taxon>Gammaproteobacteria</taxon>
        <taxon>Pseudomonadales</taxon>
        <taxon>Pseudomonadaceae</taxon>
        <taxon>Stutzerimonas</taxon>
    </lineage>
</organism>
<evidence type="ECO:0000313" key="2">
    <source>
        <dbReference type="Proteomes" id="UP000032487"/>
    </source>
</evidence>
<evidence type="ECO:0000313" key="1">
    <source>
        <dbReference type="EMBL" id="KJH82918.1"/>
    </source>
</evidence>